<evidence type="ECO:0000256" key="2">
    <source>
        <dbReference type="ARBA" id="ARBA00006706"/>
    </source>
</evidence>
<dbReference type="GO" id="GO:0004659">
    <property type="term" value="F:prenyltransferase activity"/>
    <property type="evidence" value="ECO:0007669"/>
    <property type="project" value="InterPro"/>
</dbReference>
<protein>
    <recommendedName>
        <fullName evidence="7">Probable farnesyl diphosphate synthase</fullName>
    </recommendedName>
</protein>
<dbReference type="Pfam" id="PF00348">
    <property type="entry name" value="polyprenyl_synt"/>
    <property type="match status" value="1"/>
</dbReference>
<evidence type="ECO:0000256" key="4">
    <source>
        <dbReference type="ARBA" id="ARBA00022723"/>
    </source>
</evidence>
<dbReference type="SUPFAM" id="SSF48576">
    <property type="entry name" value="Terpenoid synthases"/>
    <property type="match status" value="1"/>
</dbReference>
<dbReference type="Gene3D" id="1.10.600.10">
    <property type="entry name" value="Farnesyl Diphosphate Synthase"/>
    <property type="match status" value="1"/>
</dbReference>
<keyword evidence="6" id="KW-0414">Isoprene biosynthesis</keyword>
<evidence type="ECO:0000256" key="1">
    <source>
        <dbReference type="ARBA" id="ARBA00001946"/>
    </source>
</evidence>
<evidence type="ECO:0000256" key="6">
    <source>
        <dbReference type="ARBA" id="ARBA00023229"/>
    </source>
</evidence>
<accession>A0A9E8A072</accession>
<dbReference type="PANTHER" id="PTHR43281:SF1">
    <property type="entry name" value="FARNESYL DIPHOSPHATE SYNTHASE"/>
    <property type="match status" value="1"/>
</dbReference>
<keyword evidence="5" id="KW-0460">Magnesium</keyword>
<dbReference type="AlphaFoldDB" id="A0A9E8A072"/>
<keyword evidence="4" id="KW-0479">Metal-binding</keyword>
<dbReference type="InterPro" id="IPR000092">
    <property type="entry name" value="Polyprenyl_synt"/>
</dbReference>
<dbReference type="GO" id="GO:0005737">
    <property type="term" value="C:cytoplasm"/>
    <property type="evidence" value="ECO:0007669"/>
    <property type="project" value="UniProtKB-ARBA"/>
</dbReference>
<evidence type="ECO:0000256" key="8">
    <source>
        <dbReference type="RuleBase" id="RU004466"/>
    </source>
</evidence>
<dbReference type="InterPro" id="IPR008949">
    <property type="entry name" value="Isoprenoid_synthase_dom_sf"/>
</dbReference>
<evidence type="ECO:0000256" key="5">
    <source>
        <dbReference type="ARBA" id="ARBA00022842"/>
    </source>
</evidence>
<evidence type="ECO:0000313" key="9">
    <source>
        <dbReference type="EMBL" id="UZF85355.1"/>
    </source>
</evidence>
<dbReference type="NCBIfam" id="NF045485">
    <property type="entry name" value="FPPsyn"/>
    <property type="match status" value="1"/>
</dbReference>
<dbReference type="SFLD" id="SFLDG01017">
    <property type="entry name" value="Polyprenyl_Transferase_Like"/>
    <property type="match status" value="1"/>
</dbReference>
<dbReference type="CDD" id="cd00685">
    <property type="entry name" value="Trans_IPPS_HT"/>
    <property type="match status" value="1"/>
</dbReference>
<dbReference type="EMBL" id="CP102774">
    <property type="protein sequence ID" value="UZF85355.1"/>
    <property type="molecule type" value="Genomic_DNA"/>
</dbReference>
<organism evidence="9">
    <name type="scientific">Bosea sp. NBC_00436</name>
    <dbReference type="NCBI Taxonomy" id="2969620"/>
    <lineage>
        <taxon>Bacteria</taxon>
        <taxon>Pseudomonadati</taxon>
        <taxon>Pseudomonadota</taxon>
        <taxon>Alphaproteobacteria</taxon>
        <taxon>Hyphomicrobiales</taxon>
        <taxon>Boseaceae</taxon>
        <taxon>Bosea</taxon>
    </lineage>
</organism>
<dbReference type="FunFam" id="1.10.600.10:FF:000001">
    <property type="entry name" value="Geranylgeranyl diphosphate synthase"/>
    <property type="match status" value="1"/>
</dbReference>
<dbReference type="PROSITE" id="PS00444">
    <property type="entry name" value="POLYPRENYL_SYNTHASE_2"/>
    <property type="match status" value="1"/>
</dbReference>
<dbReference type="PANTHER" id="PTHR43281">
    <property type="entry name" value="FARNESYL DIPHOSPHATE SYNTHASE"/>
    <property type="match status" value="1"/>
</dbReference>
<dbReference type="GO" id="GO:0046872">
    <property type="term" value="F:metal ion binding"/>
    <property type="evidence" value="ECO:0007669"/>
    <property type="project" value="UniProtKB-KW"/>
</dbReference>
<proteinExistence type="inferred from homology"/>
<dbReference type="PROSITE" id="PS00723">
    <property type="entry name" value="POLYPRENYL_SYNTHASE_1"/>
    <property type="match status" value="1"/>
</dbReference>
<dbReference type="InterPro" id="IPR053378">
    <property type="entry name" value="Prenyl_diphosphate_synthase"/>
</dbReference>
<comment type="cofactor">
    <cofactor evidence="1">
        <name>Mg(2+)</name>
        <dbReference type="ChEBI" id="CHEBI:18420"/>
    </cofactor>
</comment>
<dbReference type="GO" id="GO:0016114">
    <property type="term" value="P:terpenoid biosynthetic process"/>
    <property type="evidence" value="ECO:0007669"/>
    <property type="project" value="UniProtKB-ARBA"/>
</dbReference>
<reference evidence="9" key="1">
    <citation type="submission" date="2022-08" db="EMBL/GenBank/DDBJ databases">
        <title>Complete Genome Sequences of 2 Bosea sp. soil isolates.</title>
        <authorList>
            <person name="Alvarez Arevalo M."/>
            <person name="Sterndorff E.B."/>
            <person name="Faurdal D."/>
            <person name="Joergensen T.S."/>
            <person name="Weber T."/>
        </authorList>
    </citation>
    <scope>NUCLEOTIDE SEQUENCE</scope>
    <source>
        <strain evidence="9">NBC_00436</strain>
    </source>
</reference>
<name>A0A9E8A072_9HYPH</name>
<sequence>MSSVSPSARSGDLDARLAQNAAAIETLLEALLSDIPAAGEITRPPRLLAAMRHGALGGGKRLRPFLTVETARLLGAPVEQARRAGAAVELLHCYSLVHDDLPAMDDDDLRRGRPTVHKAFDEATAILAGDALLTLAFEVLADEATHESGAVRAALVTSLARASGLGGMVGGQMLDLAAEGRFEAVRGALPEAEIRQLQAMKTGALLAASVEIGTRLGGADAAALAALGRYGRALGATFQIADDILDVESDAAQMGKATAKDADKGKGTLVGALGLDGAKRERDRLSAEAVAALSGFGAEADVLRAAARFAAERKS</sequence>
<comment type="similarity">
    <text evidence="2 8">Belongs to the FPP/GGPP synthase family.</text>
</comment>
<gene>
    <name evidence="9" type="ORF">NWE54_16140</name>
</gene>
<evidence type="ECO:0000256" key="3">
    <source>
        <dbReference type="ARBA" id="ARBA00022679"/>
    </source>
</evidence>
<evidence type="ECO:0000256" key="7">
    <source>
        <dbReference type="ARBA" id="ARBA00069024"/>
    </source>
</evidence>
<keyword evidence="3 8" id="KW-0808">Transferase</keyword>
<dbReference type="SFLD" id="SFLDS00005">
    <property type="entry name" value="Isoprenoid_Synthase_Type_I"/>
    <property type="match status" value="1"/>
</dbReference>
<dbReference type="InterPro" id="IPR033749">
    <property type="entry name" value="Polyprenyl_synt_CS"/>
</dbReference>